<sequence length="132" mass="14404">MNAPEPDEVTLPWWEATRERRLLVQRCSCGHAQHPPRALCTACGATEGLGWLDASGEAAVDACTVVQRAMPGFTPPYVVARVRLAEGVLLLSNVVTDEPGAVGIGDPLRLDWRPLPDGRALPVFVPFERHER</sequence>
<evidence type="ECO:0000313" key="4">
    <source>
        <dbReference type="Proteomes" id="UP001212498"/>
    </source>
</evidence>
<evidence type="ECO:0000259" key="1">
    <source>
        <dbReference type="Pfam" id="PF01796"/>
    </source>
</evidence>
<name>A0ABT4TDP0_9ACTN</name>
<dbReference type="InterPro" id="IPR052513">
    <property type="entry name" value="Thioester_dehydratase-like"/>
</dbReference>
<dbReference type="EMBL" id="JAPNUD010000273">
    <property type="protein sequence ID" value="MDA0647270.1"/>
    <property type="molecule type" value="Genomic_DNA"/>
</dbReference>
<proteinExistence type="predicted"/>
<dbReference type="InterPro" id="IPR012340">
    <property type="entry name" value="NA-bd_OB-fold"/>
</dbReference>
<dbReference type="RefSeq" id="WP_271280277.1">
    <property type="nucleotide sequence ID" value="NZ_BAABFD010000014.1"/>
</dbReference>
<reference evidence="3 4" key="1">
    <citation type="submission" date="2022-11" db="EMBL/GenBank/DDBJ databases">
        <title>Nonomuraea corallina sp. nov., a new species of the genus Nonomuraea isolated from sea side sediment in Thai sea.</title>
        <authorList>
            <person name="Ngamcharungchit C."/>
            <person name="Matsumoto A."/>
            <person name="Suriyachadkun C."/>
            <person name="Panbangred W."/>
            <person name="Inahashi Y."/>
            <person name="Intra B."/>
        </authorList>
    </citation>
    <scope>NUCLEOTIDE SEQUENCE [LARGE SCALE GENOMIC DNA]</scope>
    <source>
        <strain evidence="3 4">DSM 43553</strain>
    </source>
</reference>
<dbReference type="InterPro" id="IPR002878">
    <property type="entry name" value="ChsH2_C"/>
</dbReference>
<dbReference type="SUPFAM" id="SSF50249">
    <property type="entry name" value="Nucleic acid-binding proteins"/>
    <property type="match status" value="1"/>
</dbReference>
<dbReference type="Pfam" id="PF01796">
    <property type="entry name" value="OB_ChsH2_C"/>
    <property type="match status" value="1"/>
</dbReference>
<evidence type="ECO:0000259" key="2">
    <source>
        <dbReference type="Pfam" id="PF12172"/>
    </source>
</evidence>
<gene>
    <name evidence="3" type="ORF">OUY24_42155</name>
</gene>
<dbReference type="PANTHER" id="PTHR34075:SF5">
    <property type="entry name" value="BLR3430 PROTEIN"/>
    <property type="match status" value="1"/>
</dbReference>
<dbReference type="InterPro" id="IPR022002">
    <property type="entry name" value="ChsH2_Znr"/>
</dbReference>
<protein>
    <submittedName>
        <fullName evidence="3">Zn-ribbon domain-containing OB-fold protein</fullName>
    </submittedName>
</protein>
<organism evidence="3 4">
    <name type="scientific">Nonomuraea ferruginea</name>
    <dbReference type="NCBI Taxonomy" id="46174"/>
    <lineage>
        <taxon>Bacteria</taxon>
        <taxon>Bacillati</taxon>
        <taxon>Actinomycetota</taxon>
        <taxon>Actinomycetes</taxon>
        <taxon>Streptosporangiales</taxon>
        <taxon>Streptosporangiaceae</taxon>
        <taxon>Nonomuraea</taxon>
    </lineage>
</organism>
<dbReference type="Gene3D" id="6.10.30.10">
    <property type="match status" value="1"/>
</dbReference>
<comment type="caution">
    <text evidence="3">The sequence shown here is derived from an EMBL/GenBank/DDBJ whole genome shotgun (WGS) entry which is preliminary data.</text>
</comment>
<keyword evidence="4" id="KW-1185">Reference proteome</keyword>
<evidence type="ECO:0000313" key="3">
    <source>
        <dbReference type="EMBL" id="MDA0647270.1"/>
    </source>
</evidence>
<feature type="domain" description="ChsH2 C-terminal OB-fold" evidence="1">
    <location>
        <begin position="51"/>
        <end position="113"/>
    </location>
</feature>
<dbReference type="PANTHER" id="PTHR34075">
    <property type="entry name" value="BLR3430 PROTEIN"/>
    <property type="match status" value="1"/>
</dbReference>
<dbReference type="Proteomes" id="UP001212498">
    <property type="component" value="Unassembled WGS sequence"/>
</dbReference>
<accession>A0ABT4TDP0</accession>
<feature type="domain" description="ChsH2 rubredoxin-like zinc ribbon" evidence="2">
    <location>
        <begin position="14"/>
        <end position="46"/>
    </location>
</feature>
<dbReference type="Pfam" id="PF12172">
    <property type="entry name" value="zf-ChsH2"/>
    <property type="match status" value="1"/>
</dbReference>